<keyword evidence="2 6" id="KW-0963">Cytoplasm</keyword>
<dbReference type="PROSITE" id="PS52002">
    <property type="entry name" value="SM"/>
    <property type="match status" value="1"/>
</dbReference>
<comment type="subunit">
    <text evidence="6">LSm subunits form a heteromer with a donut shape.</text>
</comment>
<gene>
    <name evidence="6" type="primary">LSM1</name>
</gene>
<dbReference type="AlphaFoldDB" id="A0A0K0FZW3"/>
<dbReference type="CDD" id="cd01728">
    <property type="entry name" value="LSm1"/>
    <property type="match status" value="1"/>
</dbReference>
<dbReference type="GO" id="GO:0000932">
    <property type="term" value="C:P-body"/>
    <property type="evidence" value="ECO:0007669"/>
    <property type="project" value="UniProtKB-SubCell"/>
</dbReference>
<comment type="subcellular location">
    <subcellularLocation>
        <location evidence="6">Cytoplasm</location>
    </subcellularLocation>
    <subcellularLocation>
        <location evidence="6">Cytoplasm</location>
        <location evidence="6">P-body</location>
    </subcellularLocation>
</comment>
<dbReference type="GO" id="GO:1990904">
    <property type="term" value="C:ribonucleoprotein complex"/>
    <property type="evidence" value="ECO:0007669"/>
    <property type="project" value="UniProtKB-KW"/>
</dbReference>
<reference evidence="9" key="2">
    <citation type="submission" date="2015-08" db="UniProtKB">
        <authorList>
            <consortium name="WormBaseParasite"/>
        </authorList>
    </citation>
    <scope>IDENTIFICATION</scope>
</reference>
<dbReference type="InterPro" id="IPR044642">
    <property type="entry name" value="PTHR15588"/>
</dbReference>
<dbReference type="SUPFAM" id="SSF50182">
    <property type="entry name" value="Sm-like ribonucleoproteins"/>
    <property type="match status" value="1"/>
</dbReference>
<organism evidence="8 9">
    <name type="scientific">Strongyloides venezuelensis</name>
    <name type="common">Threadworm</name>
    <dbReference type="NCBI Taxonomy" id="75913"/>
    <lineage>
        <taxon>Eukaryota</taxon>
        <taxon>Metazoa</taxon>
        <taxon>Ecdysozoa</taxon>
        <taxon>Nematoda</taxon>
        <taxon>Chromadorea</taxon>
        <taxon>Rhabditida</taxon>
        <taxon>Tylenchina</taxon>
        <taxon>Panagrolaimomorpha</taxon>
        <taxon>Strongyloidoidea</taxon>
        <taxon>Strongyloididae</taxon>
        <taxon>Strongyloides</taxon>
    </lineage>
</organism>
<dbReference type="InterPro" id="IPR047575">
    <property type="entry name" value="Sm"/>
</dbReference>
<dbReference type="GO" id="GO:0003729">
    <property type="term" value="F:mRNA binding"/>
    <property type="evidence" value="ECO:0007669"/>
    <property type="project" value="TreeGrafter"/>
</dbReference>
<evidence type="ECO:0000259" key="7">
    <source>
        <dbReference type="PROSITE" id="PS52002"/>
    </source>
</evidence>
<evidence type="ECO:0000256" key="1">
    <source>
        <dbReference type="ARBA" id="ARBA00006850"/>
    </source>
</evidence>
<evidence type="ECO:0000256" key="3">
    <source>
        <dbReference type="ARBA" id="ARBA00022664"/>
    </source>
</evidence>
<dbReference type="InterPro" id="IPR010920">
    <property type="entry name" value="LSM_dom_sf"/>
</dbReference>
<dbReference type="Pfam" id="PF01423">
    <property type="entry name" value="LSM"/>
    <property type="match status" value="1"/>
</dbReference>
<accession>A0A0K0FZW3</accession>
<comment type="similarity">
    <text evidence="1 6">Belongs to the snRNP Sm proteins family.</text>
</comment>
<dbReference type="WBParaSite" id="SVE_1799300.1">
    <property type="protein sequence ID" value="SVE_1799300.1"/>
    <property type="gene ID" value="SVE_1799300"/>
</dbReference>
<dbReference type="GO" id="GO:1990726">
    <property type="term" value="C:Lsm1-7-Pat1 complex"/>
    <property type="evidence" value="ECO:0007669"/>
    <property type="project" value="TreeGrafter"/>
</dbReference>
<dbReference type="PANTHER" id="PTHR15588:SF8">
    <property type="entry name" value="U6 SNRNA-ASSOCIATED SM-LIKE PROTEIN LSM1"/>
    <property type="match status" value="1"/>
</dbReference>
<reference evidence="8" key="1">
    <citation type="submission" date="2014-07" db="EMBL/GenBank/DDBJ databases">
        <authorList>
            <person name="Martin A.A"/>
            <person name="De Silva N."/>
        </authorList>
    </citation>
    <scope>NUCLEOTIDE SEQUENCE</scope>
</reference>
<protein>
    <recommendedName>
        <fullName evidence="6">U6 snRNA-associated Sm-like protein LSm1</fullName>
    </recommendedName>
</protein>
<dbReference type="PANTHER" id="PTHR15588">
    <property type="entry name" value="LSM1"/>
    <property type="match status" value="1"/>
</dbReference>
<evidence type="ECO:0000256" key="4">
    <source>
        <dbReference type="ARBA" id="ARBA00022884"/>
    </source>
</evidence>
<dbReference type="Gene3D" id="2.30.30.100">
    <property type="match status" value="1"/>
</dbReference>
<dbReference type="STRING" id="75913.A0A0K0FZW3"/>
<feature type="domain" description="Sm" evidence="7">
    <location>
        <begin position="11"/>
        <end position="86"/>
    </location>
</feature>
<dbReference type="InterPro" id="IPR034104">
    <property type="entry name" value="Lsm1"/>
</dbReference>
<keyword evidence="5 6" id="KW-0687">Ribonucleoprotein</keyword>
<evidence type="ECO:0000313" key="8">
    <source>
        <dbReference type="Proteomes" id="UP000035680"/>
    </source>
</evidence>
<keyword evidence="4 6" id="KW-0694">RNA-binding</keyword>
<dbReference type="InterPro" id="IPR001163">
    <property type="entry name" value="Sm_dom_euk/arc"/>
</dbReference>
<evidence type="ECO:0000256" key="2">
    <source>
        <dbReference type="ARBA" id="ARBA00022490"/>
    </source>
</evidence>
<comment type="function">
    <text evidence="6">Probably involved with other LSm subunits in the general process of degradation of mRNAs.</text>
</comment>
<dbReference type="Proteomes" id="UP000035680">
    <property type="component" value="Unassembled WGS sequence"/>
</dbReference>
<proteinExistence type="inferred from homology"/>
<keyword evidence="8" id="KW-1185">Reference proteome</keyword>
<evidence type="ECO:0000256" key="5">
    <source>
        <dbReference type="ARBA" id="ARBA00023274"/>
    </source>
</evidence>
<evidence type="ECO:0000256" key="6">
    <source>
        <dbReference type="RuleBase" id="RU365047"/>
    </source>
</evidence>
<dbReference type="GO" id="GO:0006397">
    <property type="term" value="P:mRNA processing"/>
    <property type="evidence" value="ECO:0007669"/>
    <property type="project" value="UniProtKB-UniRule"/>
</dbReference>
<name>A0A0K0FZW3_STRVS</name>
<evidence type="ECO:0000313" key="9">
    <source>
        <dbReference type="WBParaSite" id="SVE_1799300.1"/>
    </source>
</evidence>
<keyword evidence="3 6" id="KW-0507">mRNA processing</keyword>
<dbReference type="SMART" id="SM00651">
    <property type="entry name" value="Sm"/>
    <property type="match status" value="1"/>
</dbReference>
<sequence length="144" mass="16543">MKMELPNPYLVGAVSLFESLGKKIIVQLRDGKTLIGVLSSIDQFVNIVLDDAVERIFVDKYYGDIPRGVYLIRGENVILVAEVDEETKVDLEEVDPATILTMHDEKMEEKQKEEERRVKLLGERGIIVSERQIRGNEMMLENMY</sequence>
<dbReference type="GO" id="GO:0000290">
    <property type="term" value="P:deadenylation-dependent decapping of nuclear-transcribed mRNA"/>
    <property type="evidence" value="ECO:0007669"/>
    <property type="project" value="TreeGrafter"/>
</dbReference>